<evidence type="ECO:0000256" key="1">
    <source>
        <dbReference type="SAM" id="Coils"/>
    </source>
</evidence>
<accession>A0A336LXK6</accession>
<feature type="region of interest" description="Disordered" evidence="2">
    <location>
        <begin position="187"/>
        <end position="222"/>
    </location>
</feature>
<evidence type="ECO:0000313" key="3">
    <source>
        <dbReference type="EMBL" id="SSX22694.1"/>
    </source>
</evidence>
<feature type="compositionally biased region" description="Low complexity" evidence="2">
    <location>
        <begin position="350"/>
        <end position="362"/>
    </location>
</feature>
<gene>
    <name evidence="3" type="primary">CSON007354</name>
</gene>
<feature type="region of interest" description="Disordered" evidence="2">
    <location>
        <begin position="305"/>
        <end position="364"/>
    </location>
</feature>
<dbReference type="VEuPathDB" id="VectorBase:CSON007354"/>
<feature type="compositionally biased region" description="Basic residues" evidence="2">
    <location>
        <begin position="1"/>
        <end position="13"/>
    </location>
</feature>
<name>A0A336LXK6_CULSO</name>
<sequence>MLGALKRRWKTQRRPQLEDHESDEDQQDGMIPPRFIDVQHGKIYLGPPKQLDTVKDKELLEARIAELEDALLRLQDQFNKSQSTSPVVEKELKTQIETMNRAMRTKERRSMQVCREHKTLQARFLRQETSLATLQHENKSLHRRVRQYELCLDDVMRKVVDAIVAEDNLRDEVTMLKTRVRDLEAQNAALSASPSKGRDEGYCTMSSGQPPPSQEGHLENLPEEPEQWLLSAEPCSAEMEDWSMSQEEMGTALEEESTNVVEWPWNSNNLMTANAITQTDEDFNDLLLEQSDSLQSALNCEEKSCDLTSDDDESNTSSSGHCHENRNDDSGDDDSPTPSEAGRAQVFSCSSTTTTSSESGGENSFVNFHTKNQLNNEVLKNLSKEIKVEPSNIVVIDAKKFNVLESCEDEEFAEKSKSFSLSSSEEEENSVVAVRTSNQRQISNRLLNRSNSHNVNRKIVKDAKVQPCMSWRRSNGWTRVSGQSKEKQTDNKTEKPPNTPMKCFEKISRPVATIRSLPKPPPVPLKRSLGAS</sequence>
<proteinExistence type="predicted"/>
<evidence type="ECO:0000256" key="2">
    <source>
        <dbReference type="SAM" id="MobiDB-lite"/>
    </source>
</evidence>
<dbReference type="EMBL" id="UFQT01000279">
    <property type="protein sequence ID" value="SSX22694.1"/>
    <property type="molecule type" value="Genomic_DNA"/>
</dbReference>
<protein>
    <submittedName>
        <fullName evidence="3">CSON007354 protein</fullName>
    </submittedName>
</protein>
<keyword evidence="1" id="KW-0175">Coiled coil</keyword>
<feature type="region of interest" description="Disordered" evidence="2">
    <location>
        <begin position="1"/>
        <end position="31"/>
    </location>
</feature>
<organism evidence="3">
    <name type="scientific">Culicoides sonorensis</name>
    <name type="common">Biting midge</name>
    <dbReference type="NCBI Taxonomy" id="179676"/>
    <lineage>
        <taxon>Eukaryota</taxon>
        <taxon>Metazoa</taxon>
        <taxon>Ecdysozoa</taxon>
        <taxon>Arthropoda</taxon>
        <taxon>Hexapoda</taxon>
        <taxon>Insecta</taxon>
        <taxon>Pterygota</taxon>
        <taxon>Neoptera</taxon>
        <taxon>Endopterygota</taxon>
        <taxon>Diptera</taxon>
        <taxon>Nematocera</taxon>
        <taxon>Chironomoidea</taxon>
        <taxon>Ceratopogonidae</taxon>
        <taxon>Ceratopogoninae</taxon>
        <taxon>Culicoides</taxon>
        <taxon>Monoculicoides</taxon>
    </lineage>
</organism>
<feature type="coiled-coil region" evidence="1">
    <location>
        <begin position="57"/>
        <end position="109"/>
    </location>
</feature>
<feature type="compositionally biased region" description="Basic and acidic residues" evidence="2">
    <location>
        <begin position="484"/>
        <end position="495"/>
    </location>
</feature>
<reference evidence="3" key="1">
    <citation type="submission" date="2018-07" db="EMBL/GenBank/DDBJ databases">
        <authorList>
            <person name="Quirk P.G."/>
            <person name="Krulwich T.A."/>
        </authorList>
    </citation>
    <scope>NUCLEOTIDE SEQUENCE</scope>
</reference>
<dbReference type="AlphaFoldDB" id="A0A336LXK6"/>
<feature type="region of interest" description="Disordered" evidence="2">
    <location>
        <begin position="475"/>
        <end position="532"/>
    </location>
</feature>